<feature type="non-terminal residue" evidence="2">
    <location>
        <position position="1"/>
    </location>
</feature>
<feature type="compositionally biased region" description="Polar residues" evidence="1">
    <location>
        <begin position="44"/>
        <end position="53"/>
    </location>
</feature>
<comment type="caution">
    <text evidence="2">The sequence shown here is derived from an EMBL/GenBank/DDBJ whole genome shotgun (WGS) entry which is preliminary data.</text>
</comment>
<sequence length="53" mass="5908">TGNNEIKNWPSHSAWGPPVGCLGMDGLKHQQTLQSNCREDTARGISTTRHYKK</sequence>
<name>A0AAV7PP48_PLEWA</name>
<gene>
    <name evidence="2" type="ORF">NDU88_005623</name>
</gene>
<accession>A0AAV7PP48</accession>
<keyword evidence="3" id="KW-1185">Reference proteome</keyword>
<feature type="region of interest" description="Disordered" evidence="1">
    <location>
        <begin position="33"/>
        <end position="53"/>
    </location>
</feature>
<dbReference type="EMBL" id="JANPWB010000011">
    <property type="protein sequence ID" value="KAJ1127220.1"/>
    <property type="molecule type" value="Genomic_DNA"/>
</dbReference>
<reference evidence="2" key="1">
    <citation type="journal article" date="2022" name="bioRxiv">
        <title>Sequencing and chromosome-scale assembly of the giantPleurodeles waltlgenome.</title>
        <authorList>
            <person name="Brown T."/>
            <person name="Elewa A."/>
            <person name="Iarovenko S."/>
            <person name="Subramanian E."/>
            <person name="Araus A.J."/>
            <person name="Petzold A."/>
            <person name="Susuki M."/>
            <person name="Suzuki K.-i.T."/>
            <person name="Hayashi T."/>
            <person name="Toyoda A."/>
            <person name="Oliveira C."/>
            <person name="Osipova E."/>
            <person name="Leigh N.D."/>
            <person name="Simon A."/>
            <person name="Yun M.H."/>
        </authorList>
    </citation>
    <scope>NUCLEOTIDE SEQUENCE</scope>
    <source>
        <strain evidence="2">20211129_DDA</strain>
        <tissue evidence="2">Liver</tissue>
    </source>
</reference>
<proteinExistence type="predicted"/>
<evidence type="ECO:0000313" key="2">
    <source>
        <dbReference type="EMBL" id="KAJ1127220.1"/>
    </source>
</evidence>
<dbReference type="Proteomes" id="UP001066276">
    <property type="component" value="Chromosome 7"/>
</dbReference>
<dbReference type="AlphaFoldDB" id="A0AAV7PP48"/>
<evidence type="ECO:0000313" key="3">
    <source>
        <dbReference type="Proteomes" id="UP001066276"/>
    </source>
</evidence>
<protein>
    <submittedName>
        <fullName evidence="2">Uncharacterized protein</fullName>
    </submittedName>
</protein>
<organism evidence="2 3">
    <name type="scientific">Pleurodeles waltl</name>
    <name type="common">Iberian ribbed newt</name>
    <dbReference type="NCBI Taxonomy" id="8319"/>
    <lineage>
        <taxon>Eukaryota</taxon>
        <taxon>Metazoa</taxon>
        <taxon>Chordata</taxon>
        <taxon>Craniata</taxon>
        <taxon>Vertebrata</taxon>
        <taxon>Euteleostomi</taxon>
        <taxon>Amphibia</taxon>
        <taxon>Batrachia</taxon>
        <taxon>Caudata</taxon>
        <taxon>Salamandroidea</taxon>
        <taxon>Salamandridae</taxon>
        <taxon>Pleurodelinae</taxon>
        <taxon>Pleurodeles</taxon>
    </lineage>
</organism>
<evidence type="ECO:0000256" key="1">
    <source>
        <dbReference type="SAM" id="MobiDB-lite"/>
    </source>
</evidence>